<feature type="non-terminal residue" evidence="1">
    <location>
        <position position="1"/>
    </location>
</feature>
<dbReference type="EMBL" id="LAZR01050975">
    <property type="protein sequence ID" value="KKK86158.1"/>
    <property type="molecule type" value="Genomic_DNA"/>
</dbReference>
<accession>A0A0F8YXL8</accession>
<protein>
    <submittedName>
        <fullName evidence="1">Uncharacterized protein</fullName>
    </submittedName>
</protein>
<dbReference type="AlphaFoldDB" id="A0A0F8YXL8"/>
<proteinExistence type="predicted"/>
<gene>
    <name evidence="1" type="ORF">LCGC14_2766010</name>
</gene>
<comment type="caution">
    <text evidence="1">The sequence shown here is derived from an EMBL/GenBank/DDBJ whole genome shotgun (WGS) entry which is preliminary data.</text>
</comment>
<name>A0A0F8YXL8_9ZZZZ</name>
<evidence type="ECO:0000313" key="1">
    <source>
        <dbReference type="EMBL" id="KKK86158.1"/>
    </source>
</evidence>
<reference evidence="1" key="1">
    <citation type="journal article" date="2015" name="Nature">
        <title>Complex archaea that bridge the gap between prokaryotes and eukaryotes.</title>
        <authorList>
            <person name="Spang A."/>
            <person name="Saw J.H."/>
            <person name="Jorgensen S.L."/>
            <person name="Zaremba-Niedzwiedzka K."/>
            <person name="Martijn J."/>
            <person name="Lind A.E."/>
            <person name="van Eijk R."/>
            <person name="Schleper C."/>
            <person name="Guy L."/>
            <person name="Ettema T.J."/>
        </authorList>
    </citation>
    <scope>NUCLEOTIDE SEQUENCE</scope>
</reference>
<organism evidence="1">
    <name type="scientific">marine sediment metagenome</name>
    <dbReference type="NCBI Taxonomy" id="412755"/>
    <lineage>
        <taxon>unclassified sequences</taxon>
        <taxon>metagenomes</taxon>
        <taxon>ecological metagenomes</taxon>
    </lineage>
</organism>
<sequence length="137" mass="15036">QGHYAPSLADVTKGIEDTFVYTSIGHPEETLWQPDRNAPWVSFLNEVAKHDFNADFWFSPDGTFTKGCRYCRRLRDGLEDPDHANGANPTRHVEAAGPNSSGCLAYDLVRVGDAVGIDFDLYSKGDELVAAAITFIG</sequence>